<proteinExistence type="predicted"/>
<dbReference type="AlphaFoldDB" id="A0A202B524"/>
<organism evidence="1 2">
    <name type="scientific">Chromobacterium violaceum</name>
    <dbReference type="NCBI Taxonomy" id="536"/>
    <lineage>
        <taxon>Bacteria</taxon>
        <taxon>Pseudomonadati</taxon>
        <taxon>Pseudomonadota</taxon>
        <taxon>Betaproteobacteria</taxon>
        <taxon>Neisseriales</taxon>
        <taxon>Chromobacteriaceae</taxon>
        <taxon>Chromobacterium</taxon>
    </lineage>
</organism>
<protein>
    <submittedName>
        <fullName evidence="1">Uncharacterized protein</fullName>
    </submittedName>
</protein>
<evidence type="ECO:0000313" key="2">
    <source>
        <dbReference type="Proteomes" id="UP000196342"/>
    </source>
</evidence>
<evidence type="ECO:0000313" key="1">
    <source>
        <dbReference type="EMBL" id="OVE46676.1"/>
    </source>
</evidence>
<keyword evidence="2" id="KW-1185">Reference proteome</keyword>
<comment type="caution">
    <text evidence="1">The sequence shown here is derived from an EMBL/GenBank/DDBJ whole genome shotgun (WGS) entry which is preliminary data.</text>
</comment>
<reference evidence="1 2" key="1">
    <citation type="submission" date="2017-05" db="EMBL/GenBank/DDBJ databases">
        <title>Chromobacterium violaceum GHPS1 isolated from Hydrocarbon polluted soil in French Guiana display an awesome secondary metabolite arsenal and a battery of drug and heavy-metal-resistance and detoxification of xenobiotics proteins.</title>
        <authorList>
            <person name="Belbahri L."/>
        </authorList>
    </citation>
    <scope>NUCLEOTIDE SEQUENCE [LARGE SCALE GENOMIC DNA]</scope>
    <source>
        <strain evidence="1 2">GHPS1</strain>
    </source>
</reference>
<sequence>MVMAGEQSVAADVAKAMVQSMLTQPDRLVAEALEYAVRQKWLGSFQCQHESATWTASISYSKWANRIEHSLVYKDVTLKIELAEKTH</sequence>
<accession>A0A202B524</accession>
<gene>
    <name evidence="1" type="ORF">CBW21_17415</name>
</gene>
<dbReference type="EMBL" id="NHOO01000016">
    <property type="protein sequence ID" value="OVE46676.1"/>
    <property type="molecule type" value="Genomic_DNA"/>
</dbReference>
<dbReference type="Proteomes" id="UP000196342">
    <property type="component" value="Unassembled WGS sequence"/>
</dbReference>
<name>A0A202B524_CHRVL</name>